<feature type="compositionally biased region" description="Acidic residues" evidence="9">
    <location>
        <begin position="557"/>
        <end position="567"/>
    </location>
</feature>
<comment type="caution">
    <text evidence="13">The sequence shown here is derived from an EMBL/GenBank/DDBJ whole genome shotgun (WGS) entry which is preliminary data.</text>
</comment>
<accession>Q4D4Y9</accession>
<dbReference type="STRING" id="353153.Q4D4Y9"/>
<dbReference type="SMR" id="Q4D4Y9"/>
<dbReference type="KEGG" id="tcr:506729.90"/>
<evidence type="ECO:0000259" key="11">
    <source>
        <dbReference type="Pfam" id="PF21192"/>
    </source>
</evidence>
<feature type="domain" description="Nmd3 N-terminal" evidence="10">
    <location>
        <begin position="91"/>
        <end position="322"/>
    </location>
</feature>
<name>Q4D4Y9_TRYCC</name>
<keyword evidence="6 7" id="KW-0539">Nucleus</keyword>
<evidence type="ECO:0000256" key="6">
    <source>
        <dbReference type="ARBA" id="ARBA00023242"/>
    </source>
</evidence>
<dbReference type="Pfam" id="PF21193">
    <property type="entry name" value="NMD_SH3"/>
    <property type="match status" value="1"/>
</dbReference>
<dbReference type="RefSeq" id="XP_809448.1">
    <property type="nucleotide sequence ID" value="XM_804355.1"/>
</dbReference>
<dbReference type="FunCoup" id="Q4D4Y9">
    <property type="interactions" value="902"/>
</dbReference>
<keyword evidence="3 7" id="KW-0813">Transport</keyword>
<dbReference type="GO" id="GO:0000055">
    <property type="term" value="P:ribosomal large subunit export from nucleus"/>
    <property type="evidence" value="ECO:0007669"/>
    <property type="project" value="TreeGrafter"/>
</dbReference>
<feature type="domain" description="60S ribosomal export protein NMD3 OB-fold" evidence="11">
    <location>
        <begin position="390"/>
        <end position="476"/>
    </location>
</feature>
<dbReference type="GeneID" id="3540055"/>
<evidence type="ECO:0000256" key="4">
    <source>
        <dbReference type="ARBA" id="ARBA00022490"/>
    </source>
</evidence>
<sequence>MKFPFSLSLSLCVCVWFLLEVGERFSDAMFYLFLWLDRFFFLFWGEAYRFFLFCTAATAGRVIFVCLCVFMDLDGEFQHECDEKIIPKVLCCMCGLLIDSNPSNMCPSCLRSHVDITESLQKEYIIVYCPECTRYLQPPQYWSRADLESRELLTICLKRIKGMSRNVFKLVDANFIWTEPHSKRLKVKLVLQKEVLNNIVIQQACVVEYVVLWQQCPTCQKVATGQPQWDACVQVRQKTTHKKTFLFLEQLILKHKLHESFIRVESKPDGLDFFFAHKSHAMNFLEFLNRNSPITRRDAVQLVSHDSKNNTAVQHHTFSVEIAPLCREDLLLLPYQNYYLKLGGLGPLVIVHKVYSSIVLLDPKTLRAGEFTGQYYWKKPFPTFMSSRELTEFYVLECTPTGVTNGRYQLGVVTLCLSSEVGQGREWIVTSHLGGLLQPGDLAMGYLLEGKNFNNEEWDSQRYKPEQLQEVFLVRKHFPSQRARRHKRVWKLKHLDVLDPMSMGRNEKRQEELEEERREFEDDLERDAEFRRDVPIYKMSEFELAQRAAKNGKDCAEPEEEGDEDDGVPQIALEEMLDELRIEDDALDDAADDAEVVVPEQPQKRRRAE</sequence>
<evidence type="ECO:0000256" key="3">
    <source>
        <dbReference type="ARBA" id="ARBA00022448"/>
    </source>
</evidence>
<dbReference type="Pfam" id="PF21192">
    <property type="entry name" value="OB_NMD3"/>
    <property type="match status" value="1"/>
</dbReference>
<evidence type="ECO:0000256" key="1">
    <source>
        <dbReference type="ARBA" id="ARBA00009794"/>
    </source>
</evidence>
<evidence type="ECO:0000313" key="13">
    <source>
        <dbReference type="EMBL" id="EAN87597.1"/>
    </source>
</evidence>
<feature type="region of interest" description="Disordered" evidence="9">
    <location>
        <begin position="588"/>
        <end position="609"/>
    </location>
</feature>
<dbReference type="eggNOG" id="KOG2613">
    <property type="taxonomic scope" value="Eukaryota"/>
</dbReference>
<dbReference type="InterPro" id="IPR048899">
    <property type="entry name" value="NMD_SH3"/>
</dbReference>
<keyword evidence="5 7" id="KW-0653">Protein transport</keyword>
<dbReference type="InterPro" id="IPR048898">
    <property type="entry name" value="OB_NMD3"/>
</dbReference>
<keyword evidence="4 7" id="KW-0963">Cytoplasm</keyword>
<comment type="subcellular location">
    <subcellularLocation>
        <location evidence="7">Cytoplasm</location>
    </subcellularLocation>
    <subcellularLocation>
        <location evidence="7">Nucleus</location>
    </subcellularLocation>
</comment>
<feature type="coiled-coil region" evidence="8">
    <location>
        <begin position="503"/>
        <end position="530"/>
    </location>
</feature>
<evidence type="ECO:0000259" key="12">
    <source>
        <dbReference type="Pfam" id="PF21193"/>
    </source>
</evidence>
<dbReference type="InParanoid" id="Q4D4Y9"/>
<evidence type="ECO:0000313" key="14">
    <source>
        <dbReference type="Proteomes" id="UP000002296"/>
    </source>
</evidence>
<evidence type="ECO:0000256" key="7">
    <source>
        <dbReference type="RuleBase" id="RU364108"/>
    </source>
</evidence>
<dbReference type="PANTHER" id="PTHR12746:SF2">
    <property type="entry name" value="60S RIBOSOMAL EXPORT PROTEIN NMD3"/>
    <property type="match status" value="1"/>
</dbReference>
<proteinExistence type="inferred from homology"/>
<keyword evidence="8" id="KW-0175">Coiled coil</keyword>
<reference evidence="13 14" key="1">
    <citation type="journal article" date="2005" name="Science">
        <title>The genome sequence of Trypanosoma cruzi, etiologic agent of Chagas disease.</title>
        <authorList>
            <person name="El-Sayed N.M."/>
            <person name="Myler P.J."/>
            <person name="Bartholomeu D.C."/>
            <person name="Nilsson D."/>
            <person name="Aggarwal G."/>
            <person name="Tran A.N."/>
            <person name="Ghedin E."/>
            <person name="Worthey E.A."/>
            <person name="Delcher A.L."/>
            <person name="Blandin G."/>
            <person name="Westenberger S.J."/>
            <person name="Caler E."/>
            <person name="Cerqueira G.C."/>
            <person name="Branche C."/>
            <person name="Haas B."/>
            <person name="Anupama A."/>
            <person name="Arner E."/>
            <person name="Aslund L."/>
            <person name="Attipoe P."/>
            <person name="Bontempi E."/>
            <person name="Bringaud F."/>
            <person name="Burton P."/>
            <person name="Cadag E."/>
            <person name="Campbell D.A."/>
            <person name="Carrington M."/>
            <person name="Crabtree J."/>
            <person name="Darban H."/>
            <person name="da Silveira J.F."/>
            <person name="de Jong P."/>
            <person name="Edwards K."/>
            <person name="Englund P.T."/>
            <person name="Fazelina G."/>
            <person name="Feldblyum T."/>
            <person name="Ferella M."/>
            <person name="Frasch A.C."/>
            <person name="Gull K."/>
            <person name="Horn D."/>
            <person name="Hou L."/>
            <person name="Huang Y."/>
            <person name="Kindlund E."/>
            <person name="Klingbeil M."/>
            <person name="Kluge S."/>
            <person name="Koo H."/>
            <person name="Lacerda D."/>
            <person name="Levin M.J."/>
            <person name="Lorenzi H."/>
            <person name="Louie T."/>
            <person name="Machado C.R."/>
            <person name="McCulloch R."/>
            <person name="McKenna A."/>
            <person name="Mizuno Y."/>
            <person name="Mottram J.C."/>
            <person name="Nelson S."/>
            <person name="Ochaya S."/>
            <person name="Osoegawa K."/>
            <person name="Pai G."/>
            <person name="Parsons M."/>
            <person name="Pentony M."/>
            <person name="Pettersson U."/>
            <person name="Pop M."/>
            <person name="Ramirez J.L."/>
            <person name="Rinta J."/>
            <person name="Robertson L."/>
            <person name="Salzberg S.L."/>
            <person name="Sanchez D.O."/>
            <person name="Seyler A."/>
            <person name="Sharma R."/>
            <person name="Shetty J."/>
            <person name="Simpson A.J."/>
            <person name="Sisk E."/>
            <person name="Tammi M.T."/>
            <person name="Tarleton R."/>
            <person name="Teixeira S."/>
            <person name="Van Aken S."/>
            <person name="Vogt C."/>
            <person name="Ward P.N."/>
            <person name="Wickstead B."/>
            <person name="Wortman J."/>
            <person name="White O."/>
            <person name="Fraser C.M."/>
            <person name="Stuart K.D."/>
            <person name="Andersson B."/>
        </authorList>
    </citation>
    <scope>NUCLEOTIDE SEQUENCE [LARGE SCALE GENOMIC DNA]</scope>
    <source>
        <strain evidence="13 14">CL Brener</strain>
    </source>
</reference>
<feature type="region of interest" description="Disordered" evidence="9">
    <location>
        <begin position="547"/>
        <end position="570"/>
    </location>
</feature>
<evidence type="ECO:0000256" key="5">
    <source>
        <dbReference type="ARBA" id="ARBA00022927"/>
    </source>
</evidence>
<comment type="function">
    <text evidence="7">Acts as an adapter for the XPO1/CRM1-mediated export of the 60S ribosomal subunit.</text>
</comment>
<dbReference type="PANTHER" id="PTHR12746">
    <property type="entry name" value="NONSENSE-MEDIATED MRNA DECAY PROTEIN 3"/>
    <property type="match status" value="1"/>
</dbReference>
<evidence type="ECO:0000256" key="8">
    <source>
        <dbReference type="SAM" id="Coils"/>
    </source>
</evidence>
<dbReference type="Pfam" id="PF04981">
    <property type="entry name" value="NMD3"/>
    <property type="match status" value="1"/>
</dbReference>
<organism evidence="13 14">
    <name type="scientific">Trypanosoma cruzi (strain CL Brener)</name>
    <dbReference type="NCBI Taxonomy" id="353153"/>
    <lineage>
        <taxon>Eukaryota</taxon>
        <taxon>Discoba</taxon>
        <taxon>Euglenozoa</taxon>
        <taxon>Kinetoplastea</taxon>
        <taxon>Metakinetoplastina</taxon>
        <taxon>Trypanosomatida</taxon>
        <taxon>Trypanosomatidae</taxon>
        <taxon>Trypanosoma</taxon>
        <taxon>Schizotrypanum</taxon>
    </lineage>
</organism>
<dbReference type="Proteomes" id="UP000002296">
    <property type="component" value="Unassembled WGS sequence"/>
</dbReference>
<gene>
    <name evidence="13" type="ORF">Tc00.1047053506729.90</name>
</gene>
<evidence type="ECO:0000259" key="10">
    <source>
        <dbReference type="Pfam" id="PF04981"/>
    </source>
</evidence>
<dbReference type="GO" id="GO:0005634">
    <property type="term" value="C:nucleus"/>
    <property type="evidence" value="ECO:0007669"/>
    <property type="project" value="UniProtKB-SubCell"/>
</dbReference>
<dbReference type="InterPro" id="IPR007064">
    <property type="entry name" value="Nmd3_N"/>
</dbReference>
<comment type="similarity">
    <text evidence="1 7">Belongs to the NMD3 family.</text>
</comment>
<evidence type="ECO:0000256" key="2">
    <source>
        <dbReference type="ARBA" id="ARBA00017035"/>
    </source>
</evidence>
<dbReference type="GO" id="GO:0015031">
    <property type="term" value="P:protein transport"/>
    <property type="evidence" value="ECO:0007669"/>
    <property type="project" value="UniProtKB-KW"/>
</dbReference>
<keyword evidence="14" id="KW-1185">Reference proteome</keyword>
<dbReference type="GO" id="GO:0005737">
    <property type="term" value="C:cytoplasm"/>
    <property type="evidence" value="ECO:0007669"/>
    <property type="project" value="UniProtKB-SubCell"/>
</dbReference>
<dbReference type="PaxDb" id="353153-Q4D4Y9"/>
<dbReference type="OMA" id="VILVRKH"/>
<protein>
    <recommendedName>
        <fullName evidence="2 7">60S ribosomal export protein NMD3</fullName>
    </recommendedName>
</protein>
<evidence type="ECO:0000256" key="9">
    <source>
        <dbReference type="SAM" id="MobiDB-lite"/>
    </source>
</evidence>
<feature type="domain" description="60S ribosomal export protein NMD3 SH3" evidence="12">
    <location>
        <begin position="325"/>
        <end position="372"/>
    </location>
</feature>
<dbReference type="InterPro" id="IPR039768">
    <property type="entry name" value="Nmd3"/>
</dbReference>
<dbReference type="EMBL" id="AAHK01001012">
    <property type="protein sequence ID" value="EAN87597.1"/>
    <property type="molecule type" value="Genomic_DNA"/>
</dbReference>
<dbReference type="GO" id="GO:0043023">
    <property type="term" value="F:ribosomal large subunit binding"/>
    <property type="evidence" value="ECO:0007669"/>
    <property type="project" value="InterPro"/>
</dbReference>
<dbReference type="AlphaFoldDB" id="Q4D4Y9"/>